<evidence type="ECO:0000313" key="8">
    <source>
        <dbReference type="EMBL" id="OEL21820.1"/>
    </source>
</evidence>
<dbReference type="GO" id="GO:0005524">
    <property type="term" value="F:ATP binding"/>
    <property type="evidence" value="ECO:0007669"/>
    <property type="project" value="UniProtKB-KW"/>
</dbReference>
<proteinExistence type="inferred from homology"/>
<dbReference type="PANTHER" id="PTHR24056:SF578">
    <property type="entry name" value="CYCLIN-DEPENDENT KINASE F-2-RELATED"/>
    <property type="match status" value="1"/>
</dbReference>
<dbReference type="AlphaFoldDB" id="A0A1E5V9I5"/>
<organism evidence="8 9">
    <name type="scientific">Dichanthelium oligosanthes</name>
    <dbReference type="NCBI Taxonomy" id="888268"/>
    <lineage>
        <taxon>Eukaryota</taxon>
        <taxon>Viridiplantae</taxon>
        <taxon>Streptophyta</taxon>
        <taxon>Embryophyta</taxon>
        <taxon>Tracheophyta</taxon>
        <taxon>Spermatophyta</taxon>
        <taxon>Magnoliopsida</taxon>
        <taxon>Liliopsida</taxon>
        <taxon>Poales</taxon>
        <taxon>Poaceae</taxon>
        <taxon>PACMAD clade</taxon>
        <taxon>Panicoideae</taxon>
        <taxon>Panicodae</taxon>
        <taxon>Paniceae</taxon>
        <taxon>Dichantheliinae</taxon>
        <taxon>Dichanthelium</taxon>
    </lineage>
</organism>
<protein>
    <recommendedName>
        <fullName evidence="2">[RNA-polymerase]-subunit kinase</fullName>
        <ecNumber evidence="2">2.7.11.23</ecNumber>
    </recommendedName>
</protein>
<name>A0A1E5V9I5_9POAL</name>
<dbReference type="GO" id="GO:0007346">
    <property type="term" value="P:regulation of mitotic cell cycle"/>
    <property type="evidence" value="ECO:0007669"/>
    <property type="project" value="TreeGrafter"/>
</dbReference>
<comment type="caution">
    <text evidence="8">The sequence shown here is derived from an EMBL/GenBank/DDBJ whole genome shotgun (WGS) entry which is preliminary data.</text>
</comment>
<comment type="similarity">
    <text evidence="1">Belongs to the protein kinase superfamily. CMGC Ser/Thr protein kinase family. CDC2/CDKX subfamily.</text>
</comment>
<dbReference type="InterPro" id="IPR011009">
    <property type="entry name" value="Kinase-like_dom_sf"/>
</dbReference>
<dbReference type="InterPro" id="IPR000719">
    <property type="entry name" value="Prot_kinase_dom"/>
</dbReference>
<dbReference type="PANTHER" id="PTHR24056">
    <property type="entry name" value="CELL DIVISION PROTEIN KINASE"/>
    <property type="match status" value="1"/>
</dbReference>
<keyword evidence="8" id="KW-0418">Kinase</keyword>
<dbReference type="InterPro" id="IPR008271">
    <property type="entry name" value="Ser/Thr_kinase_AS"/>
</dbReference>
<dbReference type="SUPFAM" id="SSF56112">
    <property type="entry name" value="Protein kinase-like (PK-like)"/>
    <property type="match status" value="1"/>
</dbReference>
<evidence type="ECO:0000259" key="7">
    <source>
        <dbReference type="PROSITE" id="PS50011"/>
    </source>
</evidence>
<evidence type="ECO:0000256" key="2">
    <source>
        <dbReference type="ARBA" id="ARBA00012409"/>
    </source>
</evidence>
<dbReference type="GO" id="GO:0005634">
    <property type="term" value="C:nucleus"/>
    <property type="evidence" value="ECO:0007669"/>
    <property type="project" value="TreeGrafter"/>
</dbReference>
<evidence type="ECO:0000256" key="6">
    <source>
        <dbReference type="ARBA" id="ARBA00049280"/>
    </source>
</evidence>
<keyword evidence="5" id="KW-0067">ATP-binding</keyword>
<comment type="catalytic activity">
    <reaction evidence="6">
        <text>[DNA-directed RNA polymerase] + ATP = phospho-[DNA-directed RNA polymerase] + ADP + H(+)</text>
        <dbReference type="Rhea" id="RHEA:10216"/>
        <dbReference type="Rhea" id="RHEA-COMP:11321"/>
        <dbReference type="Rhea" id="RHEA-COMP:11322"/>
        <dbReference type="ChEBI" id="CHEBI:15378"/>
        <dbReference type="ChEBI" id="CHEBI:30616"/>
        <dbReference type="ChEBI" id="CHEBI:43176"/>
        <dbReference type="ChEBI" id="CHEBI:68546"/>
        <dbReference type="ChEBI" id="CHEBI:456216"/>
        <dbReference type="EC" id="2.7.11.23"/>
    </reaction>
</comment>
<dbReference type="Proteomes" id="UP000095767">
    <property type="component" value="Unassembled WGS sequence"/>
</dbReference>
<keyword evidence="3" id="KW-0597">Phosphoprotein</keyword>
<reference evidence="8 9" key="1">
    <citation type="submission" date="2016-09" db="EMBL/GenBank/DDBJ databases">
        <title>The draft genome of Dichanthelium oligosanthes: A C3 panicoid grass species.</title>
        <authorList>
            <person name="Studer A.J."/>
            <person name="Schnable J.C."/>
            <person name="Brutnell T.P."/>
        </authorList>
    </citation>
    <scope>NUCLEOTIDE SEQUENCE [LARGE SCALE GENOMIC DNA]</scope>
    <source>
        <strain evidence="9">cv. Kellogg 1175</strain>
        <tissue evidence="8">Leaf</tissue>
    </source>
</reference>
<dbReference type="Gene3D" id="1.10.510.10">
    <property type="entry name" value="Transferase(Phosphotransferase) domain 1"/>
    <property type="match status" value="1"/>
</dbReference>
<dbReference type="STRING" id="888268.A0A1E5V9I5"/>
<keyword evidence="8" id="KW-0808">Transferase</keyword>
<dbReference type="EMBL" id="LWDX02047045">
    <property type="protein sequence ID" value="OEL21820.1"/>
    <property type="molecule type" value="Genomic_DNA"/>
</dbReference>
<evidence type="ECO:0000256" key="5">
    <source>
        <dbReference type="ARBA" id="ARBA00022840"/>
    </source>
</evidence>
<dbReference type="InterPro" id="IPR050108">
    <property type="entry name" value="CDK"/>
</dbReference>
<dbReference type="Pfam" id="PF00069">
    <property type="entry name" value="Pkinase"/>
    <property type="match status" value="1"/>
</dbReference>
<gene>
    <name evidence="8" type="ORF">BAE44_0017161</name>
</gene>
<keyword evidence="9" id="KW-1185">Reference proteome</keyword>
<dbReference type="PROSITE" id="PS00108">
    <property type="entry name" value="PROTEIN_KINASE_ST"/>
    <property type="match status" value="1"/>
</dbReference>
<evidence type="ECO:0000256" key="4">
    <source>
        <dbReference type="ARBA" id="ARBA00022741"/>
    </source>
</evidence>
<sequence length="210" mass="22899">MGSRRRVGQPITETEVRRVMRRLLGGVKVMHEHGVVHCDLKPANVLVGKEDGRGRVLKICDLGLSRSATVPPPDTSEHIQGTLWYMAPEQLMGETDCSEPVDLWSLGCVMAELVAGKPIFQGDSVPEQLGEIVRLLGIPDEVSLMPLGVSASTPSQLCDAVPEERLSPAGFDVLRGLLEFDPRDRLTSVAALQMPWFPVKDDDAPSPARE</sequence>
<dbReference type="EC" id="2.7.11.23" evidence="2"/>
<dbReference type="GO" id="GO:0008353">
    <property type="term" value="F:RNA polymerase II CTD heptapeptide repeat kinase activity"/>
    <property type="evidence" value="ECO:0007669"/>
    <property type="project" value="UniProtKB-EC"/>
</dbReference>
<evidence type="ECO:0000256" key="1">
    <source>
        <dbReference type="ARBA" id="ARBA00006485"/>
    </source>
</evidence>
<accession>A0A1E5V9I5</accession>
<dbReference type="SMART" id="SM00220">
    <property type="entry name" value="S_TKc"/>
    <property type="match status" value="1"/>
</dbReference>
<keyword evidence="4" id="KW-0547">Nucleotide-binding</keyword>
<feature type="domain" description="Protein kinase" evidence="7">
    <location>
        <begin position="1"/>
        <end position="197"/>
    </location>
</feature>
<evidence type="ECO:0000256" key="3">
    <source>
        <dbReference type="ARBA" id="ARBA00022553"/>
    </source>
</evidence>
<dbReference type="PROSITE" id="PS50011">
    <property type="entry name" value="PROTEIN_KINASE_DOM"/>
    <property type="match status" value="1"/>
</dbReference>
<evidence type="ECO:0000313" key="9">
    <source>
        <dbReference type="Proteomes" id="UP000095767"/>
    </source>
</evidence>
<dbReference type="OrthoDB" id="650953at2759"/>